<dbReference type="GO" id="GO:0000287">
    <property type="term" value="F:magnesium ion binding"/>
    <property type="evidence" value="ECO:0007669"/>
    <property type="project" value="InterPro"/>
</dbReference>
<evidence type="ECO:0000313" key="9">
    <source>
        <dbReference type="EMBL" id="GHD44724.1"/>
    </source>
</evidence>
<name>A0A919CPT4_9PROT</name>
<reference evidence="9" key="1">
    <citation type="journal article" date="2014" name="Int. J. Syst. Evol. Microbiol.">
        <title>Complete genome sequence of Corynebacterium casei LMG S-19264T (=DSM 44701T), isolated from a smear-ripened cheese.</title>
        <authorList>
            <consortium name="US DOE Joint Genome Institute (JGI-PGF)"/>
            <person name="Walter F."/>
            <person name="Albersmeier A."/>
            <person name="Kalinowski J."/>
            <person name="Ruckert C."/>
        </authorList>
    </citation>
    <scope>NUCLEOTIDE SEQUENCE</scope>
    <source>
        <strain evidence="9">KCTC 42651</strain>
    </source>
</reference>
<gene>
    <name evidence="9" type="primary">prsA</name>
    <name evidence="9" type="ORF">GCM10017083_12480</name>
</gene>
<keyword evidence="10" id="KW-1185">Reference proteome</keyword>
<dbReference type="GO" id="GO:0016301">
    <property type="term" value="F:kinase activity"/>
    <property type="evidence" value="ECO:0007669"/>
    <property type="project" value="UniProtKB-KW"/>
</dbReference>
<evidence type="ECO:0000256" key="1">
    <source>
        <dbReference type="ARBA" id="ARBA00013247"/>
    </source>
</evidence>
<dbReference type="GO" id="GO:0005524">
    <property type="term" value="F:ATP binding"/>
    <property type="evidence" value="ECO:0007669"/>
    <property type="project" value="UniProtKB-KW"/>
</dbReference>
<dbReference type="EC" id="2.7.6.1" evidence="1"/>
<dbReference type="GO" id="GO:0005737">
    <property type="term" value="C:cytoplasm"/>
    <property type="evidence" value="ECO:0007669"/>
    <property type="project" value="TreeGrafter"/>
</dbReference>
<dbReference type="Proteomes" id="UP000630353">
    <property type="component" value="Unassembled WGS sequence"/>
</dbReference>
<comment type="caution">
    <text evidence="9">The sequence shown here is derived from an EMBL/GenBank/DDBJ whole genome shotgun (WGS) entry which is preliminary data.</text>
</comment>
<dbReference type="SMART" id="SM01400">
    <property type="entry name" value="Pribosyltran_N"/>
    <property type="match status" value="1"/>
</dbReference>
<accession>A0A919CPT4</accession>
<dbReference type="InterPro" id="IPR005946">
    <property type="entry name" value="Rib-P_diPkinase"/>
</dbReference>
<dbReference type="InterPro" id="IPR000836">
    <property type="entry name" value="PRTase_dom"/>
</dbReference>
<evidence type="ECO:0000256" key="4">
    <source>
        <dbReference type="ARBA" id="ARBA00022741"/>
    </source>
</evidence>
<proteinExistence type="predicted"/>
<dbReference type="InterPro" id="IPR029057">
    <property type="entry name" value="PRTase-like"/>
</dbReference>
<keyword evidence="4" id="KW-0547">Nucleotide-binding</keyword>
<keyword evidence="2" id="KW-0808">Transferase</keyword>
<dbReference type="SUPFAM" id="SSF53271">
    <property type="entry name" value="PRTase-like"/>
    <property type="match status" value="2"/>
</dbReference>
<dbReference type="GO" id="GO:0004749">
    <property type="term" value="F:ribose phosphate diphosphokinase activity"/>
    <property type="evidence" value="ECO:0007669"/>
    <property type="project" value="UniProtKB-EC"/>
</dbReference>
<evidence type="ECO:0000256" key="2">
    <source>
        <dbReference type="ARBA" id="ARBA00022679"/>
    </source>
</evidence>
<evidence type="ECO:0000256" key="6">
    <source>
        <dbReference type="ARBA" id="ARBA00022840"/>
    </source>
</evidence>
<dbReference type="RefSeq" id="WP_189988057.1">
    <property type="nucleotide sequence ID" value="NZ_BMZS01000002.1"/>
</dbReference>
<dbReference type="NCBIfam" id="TIGR01251">
    <property type="entry name" value="ribP_PPkin"/>
    <property type="match status" value="1"/>
</dbReference>
<dbReference type="Pfam" id="PF13793">
    <property type="entry name" value="Pribosyltran_N"/>
    <property type="match status" value="1"/>
</dbReference>
<reference evidence="9" key="2">
    <citation type="submission" date="2020-09" db="EMBL/GenBank/DDBJ databases">
        <authorList>
            <person name="Sun Q."/>
            <person name="Kim S."/>
        </authorList>
    </citation>
    <scope>NUCLEOTIDE SEQUENCE</scope>
    <source>
        <strain evidence="9">KCTC 42651</strain>
    </source>
</reference>
<evidence type="ECO:0000256" key="7">
    <source>
        <dbReference type="ARBA" id="ARBA00049535"/>
    </source>
</evidence>
<dbReference type="CDD" id="cd06223">
    <property type="entry name" value="PRTases_typeI"/>
    <property type="match status" value="1"/>
</dbReference>
<evidence type="ECO:0000256" key="3">
    <source>
        <dbReference type="ARBA" id="ARBA00022727"/>
    </source>
</evidence>
<dbReference type="PANTHER" id="PTHR10210:SF32">
    <property type="entry name" value="RIBOSE-PHOSPHATE PYROPHOSPHOKINASE 2"/>
    <property type="match status" value="1"/>
</dbReference>
<dbReference type="GO" id="GO:0006015">
    <property type="term" value="P:5-phosphoribose 1-diphosphate biosynthetic process"/>
    <property type="evidence" value="ECO:0007669"/>
    <property type="project" value="TreeGrafter"/>
</dbReference>
<dbReference type="GO" id="GO:0006164">
    <property type="term" value="P:purine nucleotide biosynthetic process"/>
    <property type="evidence" value="ECO:0007669"/>
    <property type="project" value="TreeGrafter"/>
</dbReference>
<comment type="catalytic activity">
    <reaction evidence="7">
        <text>D-ribose 5-phosphate + ATP = 5-phospho-alpha-D-ribose 1-diphosphate + AMP + H(+)</text>
        <dbReference type="Rhea" id="RHEA:15609"/>
        <dbReference type="ChEBI" id="CHEBI:15378"/>
        <dbReference type="ChEBI" id="CHEBI:30616"/>
        <dbReference type="ChEBI" id="CHEBI:58017"/>
        <dbReference type="ChEBI" id="CHEBI:78346"/>
        <dbReference type="ChEBI" id="CHEBI:456215"/>
        <dbReference type="EC" id="2.7.6.1"/>
    </reaction>
</comment>
<organism evidence="9 10">
    <name type="scientific">Thalassobaculum fulvum</name>
    <dbReference type="NCBI Taxonomy" id="1633335"/>
    <lineage>
        <taxon>Bacteria</taxon>
        <taxon>Pseudomonadati</taxon>
        <taxon>Pseudomonadota</taxon>
        <taxon>Alphaproteobacteria</taxon>
        <taxon>Rhodospirillales</taxon>
        <taxon>Thalassobaculaceae</taxon>
        <taxon>Thalassobaculum</taxon>
    </lineage>
</organism>
<keyword evidence="6" id="KW-0067">ATP-binding</keyword>
<keyword evidence="5" id="KW-0418">Kinase</keyword>
<dbReference type="Gene3D" id="3.40.50.2020">
    <property type="match status" value="2"/>
</dbReference>
<dbReference type="InterPro" id="IPR029099">
    <property type="entry name" value="Pribosyltran_N"/>
</dbReference>
<protein>
    <recommendedName>
        <fullName evidence="1">ribose-phosphate diphosphokinase</fullName>
        <ecNumber evidence="1">2.7.6.1</ecNumber>
    </recommendedName>
</protein>
<evidence type="ECO:0000256" key="5">
    <source>
        <dbReference type="ARBA" id="ARBA00022777"/>
    </source>
</evidence>
<evidence type="ECO:0000259" key="8">
    <source>
        <dbReference type="Pfam" id="PF13793"/>
    </source>
</evidence>
<keyword evidence="3" id="KW-0545">Nucleotide biosynthesis</keyword>
<dbReference type="PANTHER" id="PTHR10210">
    <property type="entry name" value="RIBOSE-PHOSPHATE DIPHOSPHOKINASE FAMILY MEMBER"/>
    <property type="match status" value="1"/>
</dbReference>
<dbReference type="GO" id="GO:0002189">
    <property type="term" value="C:ribose phosphate diphosphokinase complex"/>
    <property type="evidence" value="ECO:0007669"/>
    <property type="project" value="TreeGrafter"/>
</dbReference>
<sequence length="322" mass="34675">MAEIALFALHGSEALGERIAQRLEIPLSRHEEREFEDGEHKIRPLQRVAGHHVFVLHSLHGDAAASPNDRLCRLLFFIAALKDAGAERVTALTPYLCYSRKDRRTKPYDPVTSRYVAALLEAMGVHSVVTLDVHNVAAFENAFRCPTRHLQPGGLFAAHLAPLVGDRPVVVLAPDAGAAKRAEDLRRNLEDRLRRPVGRAMMEKARSEGVVSGEALYGDVSDACVIVADDIIATGTTMLRAATACRRAGALELYAAASHGLFRAGTAALAGDGGFDRVIVTDSVPNCRETGAGLGDRLTVLGCAELFADAIVAEHFGEQEAR</sequence>
<feature type="domain" description="Ribose-phosphate pyrophosphokinase N-terminal" evidence="8">
    <location>
        <begin position="5"/>
        <end position="124"/>
    </location>
</feature>
<dbReference type="AlphaFoldDB" id="A0A919CPT4"/>
<evidence type="ECO:0000313" key="10">
    <source>
        <dbReference type="Proteomes" id="UP000630353"/>
    </source>
</evidence>
<dbReference type="Pfam" id="PF14572">
    <property type="entry name" value="Pribosyl_synth"/>
    <property type="match status" value="1"/>
</dbReference>
<dbReference type="EMBL" id="BMZS01000002">
    <property type="protein sequence ID" value="GHD44724.1"/>
    <property type="molecule type" value="Genomic_DNA"/>
</dbReference>
<dbReference type="FunFam" id="3.40.50.2020:FF:000014">
    <property type="entry name" value="Ribose-phosphate pyrophosphokinase 1"/>
    <property type="match status" value="1"/>
</dbReference>